<dbReference type="RefSeq" id="WP_041998400.1">
    <property type="nucleotide sequence ID" value="NZ_CDBT01000043.1"/>
</dbReference>
<name>A0ABW9GNA0_9GAMM</name>
<reference evidence="2 3" key="1">
    <citation type="submission" date="2024-09" db="EMBL/GenBank/DDBJ databases">
        <title>Aeromonas strains Genome sequencing and assembly.</title>
        <authorList>
            <person name="Hu X."/>
            <person name="Tang B."/>
        </authorList>
    </citation>
    <scope>NUCLEOTIDE SEQUENCE [LARGE SCALE GENOMIC DNA]</scope>
    <source>
        <strain evidence="2 3">NB23SCDHY001</strain>
    </source>
</reference>
<evidence type="ECO:0000313" key="3">
    <source>
        <dbReference type="Proteomes" id="UP001630969"/>
    </source>
</evidence>
<sequence>MRKSLLLGLGLLVAGPLHAEIIEIPKQSGFSGFLLGGINASSYESNFYKGHDSHERIDSLGSAERSDGLTPLINADLRYTFADTRTQLFLGNLIQDAVRFDFTQQLGVRQQVGDKGIIAGSYVFSALPGEQWQDPFATGVDRETTDRSSRGMRLSWDKIWGSHFNGKATLRKIDIDNEHSGERYGHEVAHQLDRNGREYTFELGYLWQLAPGQLLEPSLIYRQADLDGRAERYDSTGLQLSYGLKQSQWSLVSNLYLGKRDYDAIQPIFGRRADANEFAIGGSFFWHRLFGVAPLSAVVSASYARADSDIAFYDSNASSLSTGLLYTF</sequence>
<feature type="signal peptide" evidence="1">
    <location>
        <begin position="1"/>
        <end position="19"/>
    </location>
</feature>
<dbReference type="Pfam" id="PF11059">
    <property type="entry name" value="DUF2860"/>
    <property type="match status" value="1"/>
</dbReference>
<gene>
    <name evidence="2" type="ORF">ACEUDJ_07005</name>
</gene>
<keyword evidence="1" id="KW-0732">Signal</keyword>
<dbReference type="GeneID" id="97219834"/>
<accession>A0ABW9GNA0</accession>
<dbReference type="EMBL" id="JBGXBU010000001">
    <property type="protein sequence ID" value="MFM4892625.1"/>
    <property type="molecule type" value="Genomic_DNA"/>
</dbReference>
<dbReference type="PIRSF" id="PIRSF028696">
    <property type="entry name" value="UCP028696"/>
    <property type="match status" value="1"/>
</dbReference>
<organism evidence="2 3">
    <name type="scientific">Aeromonas bivalvium</name>
    <dbReference type="NCBI Taxonomy" id="440079"/>
    <lineage>
        <taxon>Bacteria</taxon>
        <taxon>Pseudomonadati</taxon>
        <taxon>Pseudomonadota</taxon>
        <taxon>Gammaproteobacteria</taxon>
        <taxon>Aeromonadales</taxon>
        <taxon>Aeromonadaceae</taxon>
        <taxon>Aeromonas</taxon>
    </lineage>
</organism>
<keyword evidence="3" id="KW-1185">Reference proteome</keyword>
<evidence type="ECO:0000313" key="2">
    <source>
        <dbReference type="EMBL" id="MFM4892625.1"/>
    </source>
</evidence>
<dbReference type="Proteomes" id="UP001630969">
    <property type="component" value="Unassembled WGS sequence"/>
</dbReference>
<comment type="caution">
    <text evidence="2">The sequence shown here is derived from an EMBL/GenBank/DDBJ whole genome shotgun (WGS) entry which is preliminary data.</text>
</comment>
<proteinExistence type="predicted"/>
<feature type="chain" id="PRO_5045538623" evidence="1">
    <location>
        <begin position="20"/>
        <end position="328"/>
    </location>
</feature>
<protein>
    <submittedName>
        <fullName evidence="2">DUF2860 family protein</fullName>
    </submittedName>
</protein>
<evidence type="ECO:0000256" key="1">
    <source>
        <dbReference type="SAM" id="SignalP"/>
    </source>
</evidence>
<dbReference type="InterPro" id="IPR016896">
    <property type="entry name" value="DUF2860"/>
</dbReference>